<dbReference type="CDD" id="cd01650">
    <property type="entry name" value="RT_nLTR_like"/>
    <property type="match status" value="1"/>
</dbReference>
<dbReference type="InParanoid" id="A0A3B3IDQ4"/>
<dbReference type="InterPro" id="IPR000477">
    <property type="entry name" value="RT_dom"/>
</dbReference>
<dbReference type="Pfam" id="PF13966">
    <property type="entry name" value="zf-RVT"/>
    <property type="match status" value="1"/>
</dbReference>
<dbReference type="AlphaFoldDB" id="A0A3B3IDQ4"/>
<dbReference type="PANTHER" id="PTHR31635:SF196">
    <property type="entry name" value="REVERSE TRANSCRIPTASE DOMAIN-CONTAINING PROTEIN-RELATED"/>
    <property type="match status" value="1"/>
</dbReference>
<sequence length="1249" mass="145974">MELIAFQLFFMVLSLLSLNVRGFKNVTKRKAIFLYCKAQVNVNCFFFQETHSSEEDFDFWKSQWGSGNIYLSHGSPRSAGVAIFLHNFDGKIVDHKSDTEGHWLMVNIEVDDTKYILVNIYGFNNRTKNQKFLTNINHKIINWKQMYATDKIIVAGDFNVVPDENQDRHPTQHNSPHFNKIISEFSNSLDLIDIWRRQNPNKLQYTWNNSQHSQRSRIDYWLVTSNLTSSTLNCNISHSPLTDHCAITLALSPEKNQPKNGTSHWKFNNSLLNNKNFCKKIKSLIPEIKEIQYLSPINRWEWLKFNIRKIAIVEGKILARKKRQEQTEIISKLNTLCNLTQLSEENVIEINKLQSKLDELYTEKAKGAFIRSKAKWMEDGEKNSTYFFNLEKSRQRKKTITKLQIENSLVDDQNNIKDYITNFYKNLYTTQYSNQNTLLFERLIYDKVPKIDKTFRDLMESELTIDELDKAVSQMASGKSPGPDGITAEFYKHFWTDIREMLFEAFNECIDEQMLSPTMKRGVISLLPKPGKDVLLIDNWRPITLLCCDYKILAHIYANRLKSGISQIIDESQSAFIKGRHIHHHTRLILDILDYNQIIPQDSLILFLDFFKAFDSLEHAFLFNALKTFGFESKFCNIIKMFYKDISSNIALNRGFSNSFPVNRGVRQGCPISPLLFIISAELLAIFLKYSPDFEGINIFDREFKISQFADDTALFLKNKNIVPVVINKILLFSRASGLTLNLKKCEILPIHTCNQSIIENIPVKSEVKYLGLIITKNSNDRESVNITPRLKTIQKTLNQWLGRGLSIFGRILLSKAEGFSRLVYPCHSLYTSPKNIKLSNSILFKFIWKNKTHYIRKSQLVRDYKNGGLKALDVESQIVAFRTKWLKGCISQPHSMWYHIPNKLFGKVGGLEFLLKCDYNISKVPIKLSNFYKQALEFGKMLFNHNFSPHNTVLWNNRFITVNKKSLFMSEWYDNGVYFVHDLMHTDGRLLSYYEFVTKYKIKDSSNCYNKVCKAIPIPLLNLIQNILQYNEIKPQLSELKINNIPLKDKKCNNKLITLTFKQLIFCNFSINNRCDLETTQMNKSFSLYTKYPLPPKMKETHFKIISKIYTVGDFLHKRFKFESEPCIFCSSETETLEHLFYSCNQVKIFWSDIHNWLSLKILNIPFFSLYDVLFYMENLDPGISDVINVVIILCKHFIHLCKWKNTCPLFSIFLNYFSDYYKCLKCIPNKNKKTTVIYQNISKVLLF</sequence>
<dbReference type="GeneTree" id="ENSGT00940000163737"/>
<dbReference type="InterPro" id="IPR005135">
    <property type="entry name" value="Endo/exonuclease/phosphatase"/>
</dbReference>
<dbReference type="Pfam" id="PF00078">
    <property type="entry name" value="RVT_1"/>
    <property type="match status" value="1"/>
</dbReference>
<dbReference type="PANTHER" id="PTHR31635">
    <property type="entry name" value="REVERSE TRANSCRIPTASE DOMAIN-CONTAINING PROTEIN-RELATED"/>
    <property type="match status" value="1"/>
</dbReference>
<evidence type="ECO:0000313" key="4">
    <source>
        <dbReference type="Proteomes" id="UP000001038"/>
    </source>
</evidence>
<evidence type="ECO:0000313" key="3">
    <source>
        <dbReference type="Ensembl" id="ENSORLP00000041938.1"/>
    </source>
</evidence>
<dbReference type="SUPFAM" id="SSF56672">
    <property type="entry name" value="DNA/RNA polymerases"/>
    <property type="match status" value="1"/>
</dbReference>
<dbReference type="PROSITE" id="PS50878">
    <property type="entry name" value="RT_POL"/>
    <property type="match status" value="1"/>
</dbReference>
<evidence type="ECO:0000256" key="1">
    <source>
        <dbReference type="SAM" id="SignalP"/>
    </source>
</evidence>
<dbReference type="STRING" id="8090.ENSORLP00000041938"/>
<dbReference type="Gene3D" id="3.60.10.10">
    <property type="entry name" value="Endonuclease/exonuclease/phosphatase"/>
    <property type="match status" value="1"/>
</dbReference>
<reference evidence="3" key="2">
    <citation type="submission" date="2025-08" db="UniProtKB">
        <authorList>
            <consortium name="Ensembl"/>
        </authorList>
    </citation>
    <scope>IDENTIFICATION</scope>
    <source>
        <strain evidence="3">Hd-rR</strain>
    </source>
</reference>
<reference evidence="3" key="3">
    <citation type="submission" date="2025-09" db="UniProtKB">
        <authorList>
            <consortium name="Ensembl"/>
        </authorList>
    </citation>
    <scope>IDENTIFICATION</scope>
    <source>
        <strain evidence="3">Hd-rR</strain>
    </source>
</reference>
<proteinExistence type="predicted"/>
<reference evidence="3 4" key="1">
    <citation type="journal article" date="2007" name="Nature">
        <title>The medaka draft genome and insights into vertebrate genome evolution.</title>
        <authorList>
            <person name="Kasahara M."/>
            <person name="Naruse K."/>
            <person name="Sasaki S."/>
            <person name="Nakatani Y."/>
            <person name="Qu W."/>
            <person name="Ahsan B."/>
            <person name="Yamada T."/>
            <person name="Nagayasu Y."/>
            <person name="Doi K."/>
            <person name="Kasai Y."/>
            <person name="Jindo T."/>
            <person name="Kobayashi D."/>
            <person name="Shimada A."/>
            <person name="Toyoda A."/>
            <person name="Kuroki Y."/>
            <person name="Fujiyama A."/>
            <person name="Sasaki T."/>
            <person name="Shimizu A."/>
            <person name="Asakawa S."/>
            <person name="Shimizu N."/>
            <person name="Hashimoto S."/>
            <person name="Yang J."/>
            <person name="Lee Y."/>
            <person name="Matsushima K."/>
            <person name="Sugano S."/>
            <person name="Sakaizumi M."/>
            <person name="Narita T."/>
            <person name="Ohishi K."/>
            <person name="Haga S."/>
            <person name="Ohta F."/>
            <person name="Nomoto H."/>
            <person name="Nogata K."/>
            <person name="Morishita T."/>
            <person name="Endo T."/>
            <person name="Shin-I T."/>
            <person name="Takeda H."/>
            <person name="Morishita S."/>
            <person name="Kohara Y."/>
        </authorList>
    </citation>
    <scope>NUCLEOTIDE SEQUENCE [LARGE SCALE GENOMIC DNA]</scope>
    <source>
        <strain evidence="3 4">Hd-rR</strain>
    </source>
</reference>
<dbReference type="CDD" id="cd09076">
    <property type="entry name" value="L1-EN"/>
    <property type="match status" value="1"/>
</dbReference>
<dbReference type="Pfam" id="PF03372">
    <property type="entry name" value="Exo_endo_phos"/>
    <property type="match status" value="1"/>
</dbReference>
<dbReference type="Bgee" id="ENSORLG00000021884">
    <property type="expression patterns" value="Expressed in intestine and 13 other cell types or tissues"/>
</dbReference>
<feature type="domain" description="Reverse transcriptase" evidence="2">
    <location>
        <begin position="508"/>
        <end position="775"/>
    </location>
</feature>
<dbReference type="InterPro" id="IPR036691">
    <property type="entry name" value="Endo/exonu/phosph_ase_sf"/>
</dbReference>
<feature type="signal peptide" evidence="1">
    <location>
        <begin position="1"/>
        <end position="22"/>
    </location>
</feature>
<organism evidence="3 4">
    <name type="scientific">Oryzias latipes</name>
    <name type="common">Japanese rice fish</name>
    <name type="synonym">Japanese killifish</name>
    <dbReference type="NCBI Taxonomy" id="8090"/>
    <lineage>
        <taxon>Eukaryota</taxon>
        <taxon>Metazoa</taxon>
        <taxon>Chordata</taxon>
        <taxon>Craniata</taxon>
        <taxon>Vertebrata</taxon>
        <taxon>Euteleostomi</taxon>
        <taxon>Actinopterygii</taxon>
        <taxon>Neopterygii</taxon>
        <taxon>Teleostei</taxon>
        <taxon>Neoteleostei</taxon>
        <taxon>Acanthomorphata</taxon>
        <taxon>Ovalentaria</taxon>
        <taxon>Atherinomorphae</taxon>
        <taxon>Beloniformes</taxon>
        <taxon>Adrianichthyidae</taxon>
        <taxon>Oryziinae</taxon>
        <taxon>Oryzias</taxon>
    </lineage>
</organism>
<dbReference type="SUPFAM" id="SSF56219">
    <property type="entry name" value="DNase I-like"/>
    <property type="match status" value="1"/>
</dbReference>
<dbReference type="InterPro" id="IPR043502">
    <property type="entry name" value="DNA/RNA_pol_sf"/>
</dbReference>
<dbReference type="GO" id="GO:0003824">
    <property type="term" value="F:catalytic activity"/>
    <property type="evidence" value="ECO:0007669"/>
    <property type="project" value="InterPro"/>
</dbReference>
<keyword evidence="4" id="KW-1185">Reference proteome</keyword>
<feature type="chain" id="PRO_5017388456" description="Reverse transcriptase domain-containing protein" evidence="1">
    <location>
        <begin position="23"/>
        <end position="1249"/>
    </location>
</feature>
<accession>A0A3B3IDQ4</accession>
<evidence type="ECO:0000259" key="2">
    <source>
        <dbReference type="PROSITE" id="PS50878"/>
    </source>
</evidence>
<dbReference type="Proteomes" id="UP000001038">
    <property type="component" value="Chromosome 9"/>
</dbReference>
<protein>
    <recommendedName>
        <fullName evidence="2">Reverse transcriptase domain-containing protein</fullName>
    </recommendedName>
</protein>
<name>A0A3B3IDQ4_ORYLA</name>
<dbReference type="InterPro" id="IPR026960">
    <property type="entry name" value="RVT-Znf"/>
</dbReference>
<dbReference type="Ensembl" id="ENSORLT00000043337.1">
    <property type="protein sequence ID" value="ENSORLP00000041938.1"/>
    <property type="gene ID" value="ENSORLG00000021884.1"/>
</dbReference>
<keyword evidence="1" id="KW-0732">Signal</keyword>